<sequence length="51" mass="6185">MISQVNKDVREFDQELVKNLIQSIRVYKNMKLEIQFKSGIVMEQMVDYYEI</sequence>
<reference evidence="1" key="1">
    <citation type="submission" date="2019-08" db="EMBL/GenBank/DDBJ databases">
        <authorList>
            <person name="Kucharzyk K."/>
            <person name="Murdoch R.W."/>
            <person name="Higgins S."/>
            <person name="Loffler F."/>
        </authorList>
    </citation>
    <scope>NUCLEOTIDE SEQUENCE</scope>
</reference>
<name>A0A645H495_9ZZZZ</name>
<gene>
    <name evidence="1" type="ORF">SDC9_178628</name>
</gene>
<protein>
    <submittedName>
        <fullName evidence="1">Uncharacterized protein</fullName>
    </submittedName>
</protein>
<comment type="caution">
    <text evidence="1">The sequence shown here is derived from an EMBL/GenBank/DDBJ whole genome shotgun (WGS) entry which is preliminary data.</text>
</comment>
<dbReference type="EMBL" id="VSSQ01082577">
    <property type="protein sequence ID" value="MPN31154.1"/>
    <property type="molecule type" value="Genomic_DNA"/>
</dbReference>
<dbReference type="AlphaFoldDB" id="A0A645H495"/>
<proteinExistence type="predicted"/>
<evidence type="ECO:0000313" key="1">
    <source>
        <dbReference type="EMBL" id="MPN31154.1"/>
    </source>
</evidence>
<organism evidence="1">
    <name type="scientific">bioreactor metagenome</name>
    <dbReference type="NCBI Taxonomy" id="1076179"/>
    <lineage>
        <taxon>unclassified sequences</taxon>
        <taxon>metagenomes</taxon>
        <taxon>ecological metagenomes</taxon>
    </lineage>
</organism>
<accession>A0A645H495</accession>